<dbReference type="PANTHER" id="PTHR11265">
    <property type="entry name" value="S-ADENOSYL-METHYLTRANSFERASE MRAW"/>
    <property type="match status" value="1"/>
</dbReference>
<feature type="non-terminal residue" evidence="5">
    <location>
        <position position="353"/>
    </location>
</feature>
<dbReference type="PIRSF" id="PIRSF004486">
    <property type="entry name" value="MraW"/>
    <property type="match status" value="1"/>
</dbReference>
<evidence type="ECO:0000256" key="3">
    <source>
        <dbReference type="ARBA" id="ARBA00022679"/>
    </source>
</evidence>
<dbReference type="HAMAP" id="MF_01007">
    <property type="entry name" value="16SrRNA_methyltr_H"/>
    <property type="match status" value="1"/>
</dbReference>
<dbReference type="GO" id="GO:0005737">
    <property type="term" value="C:cytoplasm"/>
    <property type="evidence" value="ECO:0007669"/>
    <property type="project" value="TreeGrafter"/>
</dbReference>
<feature type="non-terminal residue" evidence="5">
    <location>
        <position position="1"/>
    </location>
</feature>
<dbReference type="SUPFAM" id="SSF81799">
    <property type="entry name" value="Putative methyltransferase TM0872, insert domain"/>
    <property type="match status" value="1"/>
</dbReference>
<name>A0A0H5QIX8_9EUKA</name>
<evidence type="ECO:0000256" key="4">
    <source>
        <dbReference type="ARBA" id="ARBA00022691"/>
    </source>
</evidence>
<dbReference type="AlphaFoldDB" id="A0A0H5QIX8"/>
<accession>A0A0H5QIX8</accession>
<protein>
    <submittedName>
        <fullName evidence="5">Uncharacterized protein</fullName>
    </submittedName>
</protein>
<proteinExistence type="inferred from homology"/>
<dbReference type="EMBL" id="HACM01001618">
    <property type="protein sequence ID" value="CRZ02060.1"/>
    <property type="molecule type" value="Transcribed_RNA"/>
</dbReference>
<dbReference type="PANTHER" id="PTHR11265:SF0">
    <property type="entry name" value="12S RRNA N4-METHYLCYTIDINE METHYLTRANSFERASE"/>
    <property type="match status" value="1"/>
</dbReference>
<dbReference type="Gene3D" id="3.40.50.150">
    <property type="entry name" value="Vaccinia Virus protein VP39"/>
    <property type="match status" value="1"/>
</dbReference>
<keyword evidence="3" id="KW-0808">Transferase</keyword>
<dbReference type="SUPFAM" id="SSF53335">
    <property type="entry name" value="S-adenosyl-L-methionine-dependent methyltransferases"/>
    <property type="match status" value="1"/>
</dbReference>
<keyword evidence="4" id="KW-0949">S-adenosyl-L-methionine</keyword>
<comment type="similarity">
    <text evidence="1">Belongs to the methyltransferase superfamily. RsmH family.</text>
</comment>
<evidence type="ECO:0000256" key="1">
    <source>
        <dbReference type="ARBA" id="ARBA00010396"/>
    </source>
</evidence>
<dbReference type="GO" id="GO:0071424">
    <property type="term" value="F:rRNA (cytosine-N4-)-methyltransferase activity"/>
    <property type="evidence" value="ECO:0007669"/>
    <property type="project" value="TreeGrafter"/>
</dbReference>
<dbReference type="Pfam" id="PF01795">
    <property type="entry name" value="Methyltransf_5"/>
    <property type="match status" value="2"/>
</dbReference>
<dbReference type="InterPro" id="IPR023397">
    <property type="entry name" value="SAM-dep_MeTrfase_MraW_recog"/>
</dbReference>
<dbReference type="Gene3D" id="1.10.150.170">
    <property type="entry name" value="Putative methyltransferase TM0872, insert domain"/>
    <property type="match status" value="1"/>
</dbReference>
<evidence type="ECO:0000256" key="2">
    <source>
        <dbReference type="ARBA" id="ARBA00022603"/>
    </source>
</evidence>
<keyword evidence="2" id="KW-0489">Methyltransferase</keyword>
<dbReference type="GO" id="GO:0070475">
    <property type="term" value="P:rRNA base methylation"/>
    <property type="evidence" value="ECO:0007669"/>
    <property type="project" value="TreeGrafter"/>
</dbReference>
<reference evidence="5" key="1">
    <citation type="submission" date="2015-04" db="EMBL/GenBank/DDBJ databases">
        <title>The genome sequence of the plant pathogenic Rhizarian Plasmodiophora brassicae reveals insights in its biotrophic life cycle and the origin of chitin synthesis.</title>
        <authorList>
            <person name="Schwelm A."/>
            <person name="Fogelqvist J."/>
            <person name="Knaust A."/>
            <person name="Julke S."/>
            <person name="Lilja T."/>
            <person name="Dhandapani V."/>
            <person name="Bonilla-Rosso G."/>
            <person name="Karlsson M."/>
            <person name="Shevchenko A."/>
            <person name="Choi S.R."/>
            <person name="Kim H.G."/>
            <person name="Park J.Y."/>
            <person name="Lim Y.P."/>
            <person name="Ludwig-Muller J."/>
            <person name="Dixelius C."/>
        </authorList>
    </citation>
    <scope>NUCLEOTIDE SEQUENCE</scope>
    <source>
        <tissue evidence="5">Potato root galls</tissue>
    </source>
</reference>
<dbReference type="InterPro" id="IPR029063">
    <property type="entry name" value="SAM-dependent_MTases_sf"/>
</dbReference>
<organism evidence="5">
    <name type="scientific">Spongospora subterranea</name>
    <dbReference type="NCBI Taxonomy" id="70186"/>
    <lineage>
        <taxon>Eukaryota</taxon>
        <taxon>Sar</taxon>
        <taxon>Rhizaria</taxon>
        <taxon>Endomyxa</taxon>
        <taxon>Phytomyxea</taxon>
        <taxon>Plasmodiophorida</taxon>
        <taxon>Plasmodiophoridae</taxon>
        <taxon>Spongospora</taxon>
    </lineage>
</organism>
<dbReference type="InterPro" id="IPR002903">
    <property type="entry name" value="RsmH"/>
</dbReference>
<sequence>VSAAALRKHHIPVLLHEVSTLLCEGLIGGAPQSLLDATVGLGGHAEFLLDKFPSIRSFVGVDRDVQALQLCFQNLKLRFPNADIRLRSKDAEHNLGTAAPISSLGQRRITLYHGEFKDVDYYLSESGLNRTDCILGDFGVSSLQLDQPHRGFAFRHNGPLDMRMDQSGEETALQLIARSSVDSLTDIIERYGEERWSKRIATLIMDSYAKGTLNTTSDLEKLCWSAYPSASRPNFGSLSSNRKRKPIHPATRTFMALRMAVNQELAQIREMLDKVVSGLLSPGGRIALMSFHSLEDRIVKHTFRSWSSSTIPHDVITKRPVRAGDEEISNNLRSRSAKLRVCSRTILPAADLR</sequence>
<evidence type="ECO:0000313" key="5">
    <source>
        <dbReference type="EMBL" id="CRZ02060.1"/>
    </source>
</evidence>
<dbReference type="NCBIfam" id="TIGR00006">
    <property type="entry name" value="16S rRNA (cytosine(1402)-N(4))-methyltransferase RsmH"/>
    <property type="match status" value="1"/>
</dbReference>